<dbReference type="Proteomes" id="UP001142610">
    <property type="component" value="Unassembled WGS sequence"/>
</dbReference>
<proteinExistence type="predicted"/>
<reference evidence="6" key="1">
    <citation type="submission" date="2022-07" db="EMBL/GenBank/DDBJ databases">
        <title>Parvularcula maris sp. nov., an algicidal bacterium isolated from seawater.</title>
        <authorList>
            <person name="Li F."/>
        </authorList>
    </citation>
    <scope>NUCLEOTIDE SEQUENCE</scope>
    <source>
        <strain evidence="6">BGMRC 0090</strain>
    </source>
</reference>
<dbReference type="RefSeq" id="WP_256618734.1">
    <property type="nucleotide sequence ID" value="NZ_JANIBC010000002.1"/>
</dbReference>
<dbReference type="Pfam" id="PF01734">
    <property type="entry name" value="Patatin"/>
    <property type="match status" value="1"/>
</dbReference>
<organism evidence="6 7">
    <name type="scientific">Parvularcula maris</name>
    <dbReference type="NCBI Taxonomy" id="2965077"/>
    <lineage>
        <taxon>Bacteria</taxon>
        <taxon>Pseudomonadati</taxon>
        <taxon>Pseudomonadota</taxon>
        <taxon>Alphaproteobacteria</taxon>
        <taxon>Parvularculales</taxon>
        <taxon>Parvularculaceae</taxon>
        <taxon>Parvularcula</taxon>
    </lineage>
</organism>
<dbReference type="InterPro" id="IPR016035">
    <property type="entry name" value="Acyl_Trfase/lysoPLipase"/>
</dbReference>
<feature type="active site" description="Nucleophile" evidence="4">
    <location>
        <position position="49"/>
    </location>
</feature>
<name>A0A9X2L8C8_9PROT</name>
<dbReference type="GO" id="GO:0016042">
    <property type="term" value="P:lipid catabolic process"/>
    <property type="evidence" value="ECO:0007669"/>
    <property type="project" value="UniProtKB-UniRule"/>
</dbReference>
<feature type="active site" description="Proton acceptor" evidence="4">
    <location>
        <position position="199"/>
    </location>
</feature>
<feature type="domain" description="PNPLA" evidence="5">
    <location>
        <begin position="15"/>
        <end position="212"/>
    </location>
</feature>
<protein>
    <submittedName>
        <fullName evidence="6">Patatin-like phospholipase family protein</fullName>
    </submittedName>
</protein>
<dbReference type="AlphaFoldDB" id="A0A9X2L8C8"/>
<evidence type="ECO:0000256" key="4">
    <source>
        <dbReference type="PROSITE-ProRule" id="PRU01161"/>
    </source>
</evidence>
<evidence type="ECO:0000313" key="6">
    <source>
        <dbReference type="EMBL" id="MCQ8184809.1"/>
    </source>
</evidence>
<evidence type="ECO:0000313" key="7">
    <source>
        <dbReference type="Proteomes" id="UP001142610"/>
    </source>
</evidence>
<keyword evidence="3 4" id="KW-0443">Lipid metabolism</keyword>
<feature type="short sequence motif" description="GXGXXG" evidence="4">
    <location>
        <begin position="19"/>
        <end position="24"/>
    </location>
</feature>
<keyword evidence="7" id="KW-1185">Reference proteome</keyword>
<comment type="caution">
    <text evidence="6">The sequence shown here is derived from an EMBL/GenBank/DDBJ whole genome shotgun (WGS) entry which is preliminary data.</text>
</comment>
<evidence type="ECO:0000256" key="1">
    <source>
        <dbReference type="ARBA" id="ARBA00022801"/>
    </source>
</evidence>
<dbReference type="InterPro" id="IPR002641">
    <property type="entry name" value="PNPLA_dom"/>
</dbReference>
<evidence type="ECO:0000256" key="2">
    <source>
        <dbReference type="ARBA" id="ARBA00022963"/>
    </source>
</evidence>
<dbReference type="Gene3D" id="3.40.1090.10">
    <property type="entry name" value="Cytosolic phospholipase A2 catalytic domain"/>
    <property type="match status" value="2"/>
</dbReference>
<dbReference type="SUPFAM" id="SSF52151">
    <property type="entry name" value="FabD/lysophospholipase-like"/>
    <property type="match status" value="1"/>
</dbReference>
<sequence>MTEPSAPPARKRLNLALQGGGAHGAFAWGVCDKLLESETIEINAITATSAGAMVGTCLAYGYHLGRGQGARDKLDEFWERVADLQNPFELPMTSPLPFFEEARKFWANQTMGAVTSAFSPYQLNPLNWNPLRDLVDEVVDFEALRQCRSIKLFVSATNVRSGKVKVFPMEEVSLDACMASACLPHLFQAVEIGGEAYWDGGYMGNPSLWPLFYETEVEDLLLVHINPIVRSELPTTVPEIENRLNEITFNASLLKELRAVGFVQKLLREGWLKDEYKSQLSDIRYHAIRADKLLDDFPLETKFNTDIHFLRELKEIGREAAAKWIGEAWDKLGEDSTCDLRGEFLDL</sequence>
<dbReference type="PANTHER" id="PTHR14226:SF78">
    <property type="entry name" value="SLR0060 PROTEIN"/>
    <property type="match status" value="1"/>
</dbReference>
<accession>A0A9X2L8C8</accession>
<evidence type="ECO:0000259" key="5">
    <source>
        <dbReference type="PROSITE" id="PS51635"/>
    </source>
</evidence>
<comment type="caution">
    <text evidence="4">Lacks conserved residue(s) required for the propagation of feature annotation.</text>
</comment>
<dbReference type="GO" id="GO:0016787">
    <property type="term" value="F:hydrolase activity"/>
    <property type="evidence" value="ECO:0007669"/>
    <property type="project" value="UniProtKB-UniRule"/>
</dbReference>
<dbReference type="EMBL" id="JANIBC010000002">
    <property type="protein sequence ID" value="MCQ8184809.1"/>
    <property type="molecule type" value="Genomic_DNA"/>
</dbReference>
<dbReference type="InterPro" id="IPR050301">
    <property type="entry name" value="NTE"/>
</dbReference>
<evidence type="ECO:0000256" key="3">
    <source>
        <dbReference type="ARBA" id="ARBA00023098"/>
    </source>
</evidence>
<gene>
    <name evidence="6" type="ORF">NOG11_05345</name>
</gene>
<feature type="short sequence motif" description="DGA/G" evidence="4">
    <location>
        <begin position="199"/>
        <end position="201"/>
    </location>
</feature>
<dbReference type="PANTHER" id="PTHR14226">
    <property type="entry name" value="NEUROPATHY TARGET ESTERASE/SWISS CHEESE D.MELANOGASTER"/>
    <property type="match status" value="1"/>
</dbReference>
<dbReference type="PROSITE" id="PS51635">
    <property type="entry name" value="PNPLA"/>
    <property type="match status" value="1"/>
</dbReference>
<keyword evidence="2 4" id="KW-0442">Lipid degradation</keyword>
<keyword evidence="1 4" id="KW-0378">Hydrolase</keyword>